<organism evidence="1">
    <name type="scientific">Harvfovirus sp</name>
    <dbReference type="NCBI Taxonomy" id="2487768"/>
    <lineage>
        <taxon>Viruses</taxon>
        <taxon>Varidnaviria</taxon>
        <taxon>Bamfordvirae</taxon>
        <taxon>Nucleocytoviricota</taxon>
        <taxon>Megaviricetes</taxon>
        <taxon>Imitervirales</taxon>
        <taxon>Mimiviridae</taxon>
        <taxon>Klosneuvirinae</taxon>
    </lineage>
</organism>
<reference evidence="1" key="1">
    <citation type="submission" date="2018-10" db="EMBL/GenBank/DDBJ databases">
        <title>Hidden diversity of soil giant viruses.</title>
        <authorList>
            <person name="Schulz F."/>
            <person name="Alteio L."/>
            <person name="Goudeau D."/>
            <person name="Ryan E.M."/>
            <person name="Malmstrom R.R."/>
            <person name="Blanchard J."/>
            <person name="Woyke T."/>
        </authorList>
    </citation>
    <scope>NUCLEOTIDE SEQUENCE</scope>
    <source>
        <strain evidence="1">HAV1</strain>
    </source>
</reference>
<proteinExistence type="predicted"/>
<dbReference type="EMBL" id="MK072320">
    <property type="protein sequence ID" value="AYV81917.1"/>
    <property type="molecule type" value="Genomic_DNA"/>
</dbReference>
<protein>
    <submittedName>
        <fullName evidence="1">Uncharacterized protein</fullName>
    </submittedName>
</protein>
<sequence length="77" mass="9157">MYEVNVDNYLSKDAKGLMYDHEHCILNNNSCLRLHFGQRKDLEILAQMKPKCECQISPELKSKLLEYYHSHKETEKI</sequence>
<evidence type="ECO:0000313" key="1">
    <source>
        <dbReference type="EMBL" id="AYV81917.1"/>
    </source>
</evidence>
<accession>A0A3G5A3X3</accession>
<gene>
    <name evidence="1" type="ORF">Harvfovirus78_3</name>
</gene>
<name>A0A3G5A3X3_9VIRU</name>